<proteinExistence type="inferred from homology"/>
<comment type="subcellular location">
    <subcellularLocation>
        <location evidence="8">Cytoplasm</location>
    </subcellularLocation>
</comment>
<evidence type="ECO:0000256" key="1">
    <source>
        <dbReference type="ARBA" id="ARBA00007699"/>
    </source>
</evidence>
<comment type="cofactor">
    <cofactor evidence="8">
        <name>Mg(2+)</name>
        <dbReference type="ChEBI" id="CHEBI:18420"/>
    </cofactor>
</comment>
<dbReference type="SUPFAM" id="SSF82051">
    <property type="entry name" value="Obg GTP-binding protein N-terminal domain"/>
    <property type="match status" value="1"/>
</dbReference>
<dbReference type="FunFam" id="2.70.210.12:FF:000001">
    <property type="entry name" value="GTPase Obg"/>
    <property type="match status" value="1"/>
</dbReference>
<dbReference type="InterPro" id="IPR036726">
    <property type="entry name" value="GTP1_OBG_dom_sf"/>
</dbReference>
<gene>
    <name evidence="12" type="primary">obgE</name>
    <name evidence="8" type="synonym">obg</name>
    <name evidence="12" type="ORF">G3569_12980</name>
</gene>
<dbReference type="Gene3D" id="3.40.50.300">
    <property type="entry name" value="P-loop containing nucleotide triphosphate hydrolases"/>
    <property type="match status" value="1"/>
</dbReference>
<dbReference type="InterPro" id="IPR014100">
    <property type="entry name" value="GTP-bd_Obg/CgtA"/>
</dbReference>
<dbReference type="Pfam" id="PF01018">
    <property type="entry name" value="GTP1_OBG"/>
    <property type="match status" value="1"/>
</dbReference>
<dbReference type="AlphaFoldDB" id="A0A6M1T5C3"/>
<dbReference type="GO" id="GO:0005737">
    <property type="term" value="C:cytoplasm"/>
    <property type="evidence" value="ECO:0007669"/>
    <property type="project" value="UniProtKB-SubCell"/>
</dbReference>
<dbReference type="InterPro" id="IPR027417">
    <property type="entry name" value="P-loop_NTPase"/>
</dbReference>
<evidence type="ECO:0000256" key="4">
    <source>
        <dbReference type="ARBA" id="ARBA00022741"/>
    </source>
</evidence>
<dbReference type="InterPro" id="IPR005225">
    <property type="entry name" value="Small_GTP-bd"/>
</dbReference>
<dbReference type="SUPFAM" id="SSF52540">
    <property type="entry name" value="P-loop containing nucleoside triphosphate hydrolases"/>
    <property type="match status" value="1"/>
</dbReference>
<feature type="binding site" evidence="8">
    <location>
        <begin position="169"/>
        <end position="176"/>
    </location>
    <ligand>
        <name>GTP</name>
        <dbReference type="ChEBI" id="CHEBI:37565"/>
    </ligand>
</feature>
<comment type="similarity">
    <text evidence="1 8">Belongs to the TRAFAC class OBG-HflX-like GTPase superfamily. OBG GTPase family.</text>
</comment>
<evidence type="ECO:0000256" key="2">
    <source>
        <dbReference type="ARBA" id="ARBA00022490"/>
    </source>
</evidence>
<evidence type="ECO:0000256" key="3">
    <source>
        <dbReference type="ARBA" id="ARBA00022723"/>
    </source>
</evidence>
<evidence type="ECO:0000256" key="5">
    <source>
        <dbReference type="ARBA" id="ARBA00022801"/>
    </source>
</evidence>
<feature type="binding site" evidence="8">
    <location>
        <position position="196"/>
    </location>
    <ligand>
        <name>Mg(2+)</name>
        <dbReference type="ChEBI" id="CHEBI:18420"/>
    </ligand>
</feature>
<protein>
    <recommendedName>
        <fullName evidence="8">GTPase Obg</fullName>
        <ecNumber evidence="8">3.6.5.-</ecNumber>
    </recommendedName>
    <alternativeName>
        <fullName evidence="8">GTP-binding protein Obg</fullName>
    </alternativeName>
</protein>
<keyword evidence="2 8" id="KW-0963">Cytoplasm</keyword>
<feature type="compositionally biased region" description="Polar residues" evidence="9">
    <location>
        <begin position="133"/>
        <end position="142"/>
    </location>
</feature>
<dbReference type="PANTHER" id="PTHR11702">
    <property type="entry name" value="DEVELOPMENTALLY REGULATED GTP-BINDING PROTEIN-RELATED"/>
    <property type="match status" value="1"/>
</dbReference>
<dbReference type="HAMAP" id="MF_01454">
    <property type="entry name" value="GTPase_Obg"/>
    <property type="match status" value="1"/>
</dbReference>
<evidence type="ECO:0000259" key="11">
    <source>
        <dbReference type="PROSITE" id="PS51883"/>
    </source>
</evidence>
<dbReference type="GO" id="GO:0003924">
    <property type="term" value="F:GTPase activity"/>
    <property type="evidence" value="ECO:0007669"/>
    <property type="project" value="UniProtKB-UniRule"/>
</dbReference>
<keyword evidence="4 8" id="KW-0547">Nucleotide-binding</keyword>
<evidence type="ECO:0000256" key="7">
    <source>
        <dbReference type="ARBA" id="ARBA00023134"/>
    </source>
</evidence>
<accession>A0A6M1T5C3</accession>
<evidence type="ECO:0000256" key="9">
    <source>
        <dbReference type="SAM" id="MobiDB-lite"/>
    </source>
</evidence>
<sequence length="336" mass="37252">MGRVQFADYAKIYVTGGNGGPGSVHFRREKYVPRGGPDGGDGGDGGDVILRGNEQLNTLLDLRYRKYVNAKDGARGGPSKKKGKSGDDEILEAPLGCVIYDADTKERLGEITEHDQEIVVAEGGKGGLGNWHFRTSTNQTPRHAQDGKEGEERAIEIELKLIADVGLVGFPNAGKSTLLSAMSGAKPKIDSYPFTTLSPNLGVVTMPDYRTFVMADIPGIIEEAHDGRGLGIQFLRHIERNNVLLFMVSSQQDIEYEYEALLDEVRQYRADLLDKPRVLAITKMDLQENYELDEEKKVDLDIPVVEISSATNYHIDELKEVIWEKLQDIESTREDV</sequence>
<dbReference type="Pfam" id="PF01926">
    <property type="entry name" value="MMR_HSR1"/>
    <property type="match status" value="1"/>
</dbReference>
<dbReference type="PRINTS" id="PR00326">
    <property type="entry name" value="GTP1OBG"/>
</dbReference>
<dbReference type="NCBIfam" id="NF008955">
    <property type="entry name" value="PRK12297.1"/>
    <property type="match status" value="1"/>
</dbReference>
<keyword evidence="5 8" id="KW-0378">Hydrolase</keyword>
<keyword evidence="6 8" id="KW-0460">Magnesium</keyword>
<evidence type="ECO:0000313" key="12">
    <source>
        <dbReference type="EMBL" id="NGP89267.1"/>
    </source>
</evidence>
<dbReference type="InterPro" id="IPR006169">
    <property type="entry name" value="GTP1_OBG_dom"/>
</dbReference>
<feature type="domain" description="Obg" evidence="11">
    <location>
        <begin position="4"/>
        <end position="162"/>
    </location>
</feature>
<name>A0A6M1T5C3_9BACT</name>
<dbReference type="InterPro" id="IPR045086">
    <property type="entry name" value="OBG_GTPase"/>
</dbReference>
<dbReference type="PROSITE" id="PS51710">
    <property type="entry name" value="G_OBG"/>
    <property type="match status" value="1"/>
</dbReference>
<evidence type="ECO:0000313" key="13">
    <source>
        <dbReference type="Proteomes" id="UP000479132"/>
    </source>
</evidence>
<feature type="binding site" evidence="8">
    <location>
        <begin position="216"/>
        <end position="219"/>
    </location>
    <ligand>
        <name>GTP</name>
        <dbReference type="ChEBI" id="CHEBI:37565"/>
    </ligand>
</feature>
<dbReference type="RefSeq" id="WP_165269827.1">
    <property type="nucleotide sequence ID" value="NZ_JAALLS010000018.1"/>
</dbReference>
<feature type="binding site" evidence="8">
    <location>
        <begin position="282"/>
        <end position="285"/>
    </location>
    <ligand>
        <name>GTP</name>
        <dbReference type="ChEBI" id="CHEBI:37565"/>
    </ligand>
</feature>
<comment type="function">
    <text evidence="8">An essential GTPase which binds GTP, GDP and possibly (p)ppGpp with moderate affinity, with high nucleotide exchange rates and a fairly low GTP hydrolysis rate. Plays a role in control of the cell cycle, stress response, ribosome biogenesis and in those bacteria that undergo differentiation, in morphogenesis control.</text>
</comment>
<dbReference type="Proteomes" id="UP000479132">
    <property type="component" value="Unassembled WGS sequence"/>
</dbReference>
<feature type="binding site" evidence="8">
    <location>
        <begin position="194"/>
        <end position="198"/>
    </location>
    <ligand>
        <name>GTP</name>
        <dbReference type="ChEBI" id="CHEBI:37565"/>
    </ligand>
</feature>
<reference evidence="12 13" key="1">
    <citation type="submission" date="2020-02" db="EMBL/GenBank/DDBJ databases">
        <title>Aliifodinibius halophilus 2W32, complete genome.</title>
        <authorList>
            <person name="Li Y."/>
            <person name="Wu S."/>
        </authorList>
    </citation>
    <scope>NUCLEOTIDE SEQUENCE [LARGE SCALE GENOMIC DNA]</scope>
    <source>
        <strain evidence="12 13">2W32</strain>
    </source>
</reference>
<feature type="binding site" evidence="8">
    <location>
        <begin position="308"/>
        <end position="310"/>
    </location>
    <ligand>
        <name>GTP</name>
        <dbReference type="ChEBI" id="CHEBI:37565"/>
    </ligand>
</feature>
<evidence type="ECO:0000256" key="6">
    <source>
        <dbReference type="ARBA" id="ARBA00022842"/>
    </source>
</evidence>
<dbReference type="PIRSF" id="PIRSF002401">
    <property type="entry name" value="GTP_bd_Obg/CgtA"/>
    <property type="match status" value="1"/>
</dbReference>
<dbReference type="GO" id="GO:0005525">
    <property type="term" value="F:GTP binding"/>
    <property type="evidence" value="ECO:0007669"/>
    <property type="project" value="UniProtKB-UniRule"/>
</dbReference>
<dbReference type="InterPro" id="IPR031167">
    <property type="entry name" value="G_OBG"/>
</dbReference>
<dbReference type="NCBIfam" id="TIGR02729">
    <property type="entry name" value="Obg_CgtA"/>
    <property type="match status" value="1"/>
</dbReference>
<feature type="binding site" evidence="8">
    <location>
        <position position="176"/>
    </location>
    <ligand>
        <name>Mg(2+)</name>
        <dbReference type="ChEBI" id="CHEBI:18420"/>
    </ligand>
</feature>
<keyword evidence="3 8" id="KW-0479">Metal-binding</keyword>
<dbReference type="Gene3D" id="2.70.210.12">
    <property type="entry name" value="GTP1/OBG domain"/>
    <property type="match status" value="1"/>
</dbReference>
<organism evidence="12 13">
    <name type="scientific">Fodinibius halophilus</name>
    <dbReference type="NCBI Taxonomy" id="1736908"/>
    <lineage>
        <taxon>Bacteria</taxon>
        <taxon>Pseudomonadati</taxon>
        <taxon>Balneolota</taxon>
        <taxon>Balneolia</taxon>
        <taxon>Balneolales</taxon>
        <taxon>Balneolaceae</taxon>
        <taxon>Fodinibius</taxon>
    </lineage>
</organism>
<feature type="domain" description="OBG-type G" evidence="10">
    <location>
        <begin position="163"/>
        <end position="327"/>
    </location>
</feature>
<dbReference type="PROSITE" id="PS51883">
    <property type="entry name" value="OBG"/>
    <property type="match status" value="1"/>
</dbReference>
<evidence type="ECO:0000259" key="10">
    <source>
        <dbReference type="PROSITE" id="PS51710"/>
    </source>
</evidence>
<dbReference type="CDD" id="cd01898">
    <property type="entry name" value="Obg"/>
    <property type="match status" value="1"/>
</dbReference>
<comment type="subunit">
    <text evidence="8">Monomer.</text>
</comment>
<dbReference type="NCBIfam" id="TIGR00231">
    <property type="entry name" value="small_GTP"/>
    <property type="match status" value="1"/>
</dbReference>
<feature type="region of interest" description="Disordered" evidence="9">
    <location>
        <begin position="129"/>
        <end position="149"/>
    </location>
</feature>
<dbReference type="EC" id="3.6.5.-" evidence="8"/>
<keyword evidence="13" id="KW-1185">Reference proteome</keyword>
<keyword evidence="7 8" id="KW-0342">GTP-binding</keyword>
<comment type="caution">
    <text evidence="12">The sequence shown here is derived from an EMBL/GenBank/DDBJ whole genome shotgun (WGS) entry which is preliminary data.</text>
</comment>
<evidence type="ECO:0000256" key="8">
    <source>
        <dbReference type="HAMAP-Rule" id="MF_01454"/>
    </source>
</evidence>
<dbReference type="GO" id="GO:0042254">
    <property type="term" value="P:ribosome biogenesis"/>
    <property type="evidence" value="ECO:0007669"/>
    <property type="project" value="UniProtKB-UniRule"/>
</dbReference>
<dbReference type="InterPro" id="IPR006073">
    <property type="entry name" value="GTP-bd"/>
</dbReference>
<dbReference type="EMBL" id="JAALLS010000018">
    <property type="protein sequence ID" value="NGP89267.1"/>
    <property type="molecule type" value="Genomic_DNA"/>
</dbReference>
<dbReference type="PANTHER" id="PTHR11702:SF31">
    <property type="entry name" value="MITOCHONDRIAL RIBOSOME-ASSOCIATED GTPASE 2"/>
    <property type="match status" value="1"/>
</dbReference>
<dbReference type="GO" id="GO:0000287">
    <property type="term" value="F:magnesium ion binding"/>
    <property type="evidence" value="ECO:0007669"/>
    <property type="project" value="InterPro"/>
</dbReference>
<dbReference type="NCBIfam" id="NF008956">
    <property type="entry name" value="PRK12299.1"/>
    <property type="match status" value="1"/>
</dbReference>
<dbReference type="GO" id="GO:0043022">
    <property type="term" value="F:ribosome binding"/>
    <property type="evidence" value="ECO:0007669"/>
    <property type="project" value="UniProtKB-ARBA"/>
</dbReference>